<accession>A0AAF0XIJ4</accession>
<gene>
    <name evidence="1" type="ORF">DCAR_0728149</name>
</gene>
<reference evidence="1" key="2">
    <citation type="submission" date="2022-03" db="EMBL/GenBank/DDBJ databases">
        <title>Draft title - Genomic analysis of global carrot germplasm unveils the trajectory of domestication and the origin of high carotenoid orange carrot.</title>
        <authorList>
            <person name="Iorizzo M."/>
            <person name="Ellison S."/>
            <person name="Senalik D."/>
            <person name="Macko-Podgorni A."/>
            <person name="Grzebelus D."/>
            <person name="Bostan H."/>
            <person name="Rolling W."/>
            <person name="Curaba J."/>
            <person name="Simon P."/>
        </authorList>
    </citation>
    <scope>NUCLEOTIDE SEQUENCE</scope>
    <source>
        <tissue evidence="1">Leaf</tissue>
    </source>
</reference>
<evidence type="ECO:0000313" key="1">
    <source>
        <dbReference type="EMBL" id="WOH08703.1"/>
    </source>
</evidence>
<evidence type="ECO:0008006" key="3">
    <source>
        <dbReference type="Google" id="ProtNLM"/>
    </source>
</evidence>
<evidence type="ECO:0000313" key="2">
    <source>
        <dbReference type="Proteomes" id="UP000077755"/>
    </source>
</evidence>
<dbReference type="AlphaFoldDB" id="A0AAF0XIJ4"/>
<sequence length="150" mass="16459">MNAVLARGTWYFERKPVLLSAWGSDLGEGNASSIPLWVKFKNLPDYYWTREGLSCVASSIGPPICADKTTALLDPVPFAKMCVRYNIGDPLPESIKVAALDVKTMELSNDSFVDIEVSYPQRPMVCGGCKMLGHLIGACPSVKRFGSKRK</sequence>
<proteinExistence type="predicted"/>
<name>A0AAF0XIJ4_DAUCS</name>
<dbReference type="PANTHER" id="PTHR31286:SF165">
    <property type="entry name" value="DUF4283 DOMAIN-CONTAINING PROTEIN"/>
    <property type="match status" value="1"/>
</dbReference>
<dbReference type="EMBL" id="CP093349">
    <property type="protein sequence ID" value="WOH08703.1"/>
    <property type="molecule type" value="Genomic_DNA"/>
</dbReference>
<dbReference type="PANTHER" id="PTHR31286">
    <property type="entry name" value="GLYCINE-RICH CELL WALL STRUCTURAL PROTEIN 1.8-LIKE"/>
    <property type="match status" value="1"/>
</dbReference>
<dbReference type="Proteomes" id="UP000077755">
    <property type="component" value="Chromosome 7"/>
</dbReference>
<keyword evidence="2" id="KW-1185">Reference proteome</keyword>
<reference evidence="1" key="1">
    <citation type="journal article" date="2016" name="Nat. Genet.">
        <title>A high-quality carrot genome assembly provides new insights into carotenoid accumulation and asterid genome evolution.</title>
        <authorList>
            <person name="Iorizzo M."/>
            <person name="Ellison S."/>
            <person name="Senalik D."/>
            <person name="Zeng P."/>
            <person name="Satapoomin P."/>
            <person name="Huang J."/>
            <person name="Bowman M."/>
            <person name="Iovene M."/>
            <person name="Sanseverino W."/>
            <person name="Cavagnaro P."/>
            <person name="Yildiz M."/>
            <person name="Macko-Podgorni A."/>
            <person name="Moranska E."/>
            <person name="Grzebelus E."/>
            <person name="Grzebelus D."/>
            <person name="Ashrafi H."/>
            <person name="Zheng Z."/>
            <person name="Cheng S."/>
            <person name="Spooner D."/>
            <person name="Van Deynze A."/>
            <person name="Simon P."/>
        </authorList>
    </citation>
    <scope>NUCLEOTIDE SEQUENCE</scope>
    <source>
        <tissue evidence="1">Leaf</tissue>
    </source>
</reference>
<protein>
    <recommendedName>
        <fullName evidence="3">DUF4283 domain-containing protein</fullName>
    </recommendedName>
</protein>
<organism evidence="1 2">
    <name type="scientific">Daucus carota subsp. sativus</name>
    <name type="common">Carrot</name>
    <dbReference type="NCBI Taxonomy" id="79200"/>
    <lineage>
        <taxon>Eukaryota</taxon>
        <taxon>Viridiplantae</taxon>
        <taxon>Streptophyta</taxon>
        <taxon>Embryophyta</taxon>
        <taxon>Tracheophyta</taxon>
        <taxon>Spermatophyta</taxon>
        <taxon>Magnoliopsida</taxon>
        <taxon>eudicotyledons</taxon>
        <taxon>Gunneridae</taxon>
        <taxon>Pentapetalae</taxon>
        <taxon>asterids</taxon>
        <taxon>campanulids</taxon>
        <taxon>Apiales</taxon>
        <taxon>Apiaceae</taxon>
        <taxon>Apioideae</taxon>
        <taxon>Scandiceae</taxon>
        <taxon>Daucinae</taxon>
        <taxon>Daucus</taxon>
        <taxon>Daucus sect. Daucus</taxon>
    </lineage>
</organism>
<dbReference type="InterPro" id="IPR040256">
    <property type="entry name" value="At4g02000-like"/>
</dbReference>